<dbReference type="AlphaFoldDB" id="A0AA38BZU2"/>
<evidence type="ECO:0000313" key="4">
    <source>
        <dbReference type="EMBL" id="KAH9291621.1"/>
    </source>
</evidence>
<dbReference type="InterPro" id="IPR036397">
    <property type="entry name" value="RNaseH_sf"/>
</dbReference>
<dbReference type="GO" id="GO:0003677">
    <property type="term" value="F:DNA binding"/>
    <property type="evidence" value="ECO:0007669"/>
    <property type="project" value="UniProtKB-KW"/>
</dbReference>
<dbReference type="Pfam" id="PF03221">
    <property type="entry name" value="HTH_Tnp_Tc5"/>
    <property type="match status" value="1"/>
</dbReference>
<dbReference type="InterPro" id="IPR006600">
    <property type="entry name" value="HTH_CenpB_DNA-bd_dom"/>
</dbReference>
<feature type="region of interest" description="Disordered" evidence="2">
    <location>
        <begin position="664"/>
        <end position="749"/>
    </location>
</feature>
<evidence type="ECO:0000313" key="5">
    <source>
        <dbReference type="Proteomes" id="UP000824469"/>
    </source>
</evidence>
<proteinExistence type="predicted"/>
<comment type="caution">
    <text evidence="4">The sequence shown here is derived from an EMBL/GenBank/DDBJ whole genome shotgun (WGS) entry which is preliminary data.</text>
</comment>
<evidence type="ECO:0000256" key="2">
    <source>
        <dbReference type="SAM" id="MobiDB-lite"/>
    </source>
</evidence>
<feature type="region of interest" description="Disordered" evidence="2">
    <location>
        <begin position="497"/>
        <end position="518"/>
    </location>
</feature>
<keyword evidence="5" id="KW-1185">Reference proteome</keyword>
<evidence type="ECO:0000256" key="1">
    <source>
        <dbReference type="ARBA" id="ARBA00023125"/>
    </source>
</evidence>
<feature type="region of interest" description="Disordered" evidence="2">
    <location>
        <begin position="432"/>
        <end position="451"/>
    </location>
</feature>
<dbReference type="GO" id="GO:0005634">
    <property type="term" value="C:nucleus"/>
    <property type="evidence" value="ECO:0007669"/>
    <property type="project" value="TreeGrafter"/>
</dbReference>
<dbReference type="SUPFAM" id="SSF46689">
    <property type="entry name" value="Homeodomain-like"/>
    <property type="match status" value="1"/>
</dbReference>
<accession>A0AA38BZU2</accession>
<dbReference type="PANTHER" id="PTHR19303:SF74">
    <property type="entry name" value="POGO TRANSPOSABLE ELEMENT WITH KRAB DOMAIN"/>
    <property type="match status" value="1"/>
</dbReference>
<gene>
    <name evidence="4" type="ORF">KI387_043190</name>
</gene>
<dbReference type="PANTHER" id="PTHR19303">
    <property type="entry name" value="TRANSPOSON"/>
    <property type="match status" value="1"/>
</dbReference>
<protein>
    <recommendedName>
        <fullName evidence="3">HTH CENPB-type domain-containing protein</fullName>
    </recommendedName>
</protein>
<dbReference type="InterPro" id="IPR009057">
    <property type="entry name" value="Homeodomain-like_sf"/>
</dbReference>
<organism evidence="4 5">
    <name type="scientific">Taxus chinensis</name>
    <name type="common">Chinese yew</name>
    <name type="synonym">Taxus wallichiana var. chinensis</name>
    <dbReference type="NCBI Taxonomy" id="29808"/>
    <lineage>
        <taxon>Eukaryota</taxon>
        <taxon>Viridiplantae</taxon>
        <taxon>Streptophyta</taxon>
        <taxon>Embryophyta</taxon>
        <taxon>Tracheophyta</taxon>
        <taxon>Spermatophyta</taxon>
        <taxon>Pinopsida</taxon>
        <taxon>Pinidae</taxon>
        <taxon>Conifers II</taxon>
        <taxon>Cupressales</taxon>
        <taxon>Taxaceae</taxon>
        <taxon>Taxus</taxon>
    </lineage>
</organism>
<dbReference type="Gene3D" id="3.30.420.10">
    <property type="entry name" value="Ribonuclease H-like superfamily/Ribonuclease H"/>
    <property type="match status" value="1"/>
</dbReference>
<dbReference type="Proteomes" id="UP000824469">
    <property type="component" value="Unassembled WGS sequence"/>
</dbReference>
<dbReference type="InterPro" id="IPR050863">
    <property type="entry name" value="CenT-Element_Derived"/>
</dbReference>
<keyword evidence="1" id="KW-0238">DNA-binding</keyword>
<dbReference type="PROSITE" id="PS51253">
    <property type="entry name" value="HTH_CENPB"/>
    <property type="match status" value="1"/>
</dbReference>
<name>A0AA38BZU2_TAXCH</name>
<dbReference type="InterPro" id="IPR004875">
    <property type="entry name" value="DDE_SF_endonuclease_dom"/>
</dbReference>
<reference evidence="4 5" key="1">
    <citation type="journal article" date="2021" name="Nat. Plants">
        <title>The Taxus genome provides insights into paclitaxel biosynthesis.</title>
        <authorList>
            <person name="Xiong X."/>
            <person name="Gou J."/>
            <person name="Liao Q."/>
            <person name="Li Y."/>
            <person name="Zhou Q."/>
            <person name="Bi G."/>
            <person name="Li C."/>
            <person name="Du R."/>
            <person name="Wang X."/>
            <person name="Sun T."/>
            <person name="Guo L."/>
            <person name="Liang H."/>
            <person name="Lu P."/>
            <person name="Wu Y."/>
            <person name="Zhang Z."/>
            <person name="Ro D.K."/>
            <person name="Shang Y."/>
            <person name="Huang S."/>
            <person name="Yan J."/>
        </authorList>
    </citation>
    <scope>NUCLEOTIDE SEQUENCE [LARGE SCALE GENOMIC DNA]</scope>
    <source>
        <strain evidence="4">Ta-2019</strain>
    </source>
</reference>
<dbReference type="EMBL" id="JAHRHJ020003489">
    <property type="protein sequence ID" value="KAH9291621.1"/>
    <property type="molecule type" value="Genomic_DNA"/>
</dbReference>
<sequence>MRRKRSLKRVRPACTKTRGVIFPPSEPEEDEVGNNGPQLQAATVEISGGAATKKIRIRGDWDETSMNNAIKEVEDYGSSTHGAARKWGIPPSTLTSWLLGITTKKTKGPPTILTKEEELELVQWCHEMADMGHGLEISQLKAYVAQICESRSTPFTDGIPGNSWWAGFKRRHPDLILRTAEGLDRDRAVSLRPSIVNSFYLNLSSVYKANLYEPRKIWNCDETGLQAGRNCGMRVLARRGSRSVPYIIPKSREWITILCCVNAAGQSIPGFYLFKGKKQLQNYIAGCEPGACMAAQPHAWMTKELFMKWLHHFAACVPGGVSPTNRHLLIFDGHGSHVALGTIEEARSLGIDLLTLPAHTSHKLQPLDVSVFAPFKSYFKEERRKWLFEKHGIDVNRSELATLGSRAFQKALSPENIKAGFKRTGIWPLNPHALDEDMAPSRTFDTTSRDESHAAENILRLARDNLEVSSSELCSEDVEIVLNTQTSKECDAEHIEQNTNESVQQQASTQTRGSQFSESLALPTQVSCPDWMKEAALNLGVNLNNIEEDTLCTPSQPSVLHESDVVHYFVNTLDEEQIDAAESEEAYIRTENIDKTFEENRGQSSISKFLKLPMERVKVSSRSNCNDGIRLSRESQLITTDQYMELLKEKEKRKKEIEELKHRKRVQMQEKKAERIAGRERKEQEKIEKEIRRQEKEHQKSMQRQEKEMKKEQERIQRDQERKEKEFEKARRELGRQRRLSTPQNPLPEEHPLLRELISMHCPQLMSVRNVQPGVSGSYPSSTLPLQETNIGTQPLTCSTSTSSMVTDSPPLFPGFWKQVP</sequence>
<evidence type="ECO:0000259" key="3">
    <source>
        <dbReference type="PROSITE" id="PS51253"/>
    </source>
</evidence>
<dbReference type="Pfam" id="PF03184">
    <property type="entry name" value="DDE_1"/>
    <property type="match status" value="1"/>
</dbReference>
<feature type="domain" description="HTH CENPB-type" evidence="3">
    <location>
        <begin position="105"/>
        <end position="178"/>
    </location>
</feature>
<feature type="compositionally biased region" description="Basic and acidic residues" evidence="2">
    <location>
        <begin position="664"/>
        <end position="736"/>
    </location>
</feature>